<feature type="transmembrane region" description="Helical" evidence="1">
    <location>
        <begin position="7"/>
        <end position="29"/>
    </location>
</feature>
<comment type="caution">
    <text evidence="2">The sequence shown here is derived from an EMBL/GenBank/DDBJ whole genome shotgun (WGS) entry which is preliminary data.</text>
</comment>
<reference evidence="2 3" key="1">
    <citation type="submission" date="2019-07" db="EMBL/GenBank/DDBJ databases">
        <title>Whole genome shotgun sequence of Sporosarcina luteola NBRC 105378.</title>
        <authorList>
            <person name="Hosoyama A."/>
            <person name="Uohara A."/>
            <person name="Ohji S."/>
            <person name="Ichikawa N."/>
        </authorList>
    </citation>
    <scope>NUCLEOTIDE SEQUENCE [LARGE SCALE GENOMIC DNA]</scope>
    <source>
        <strain evidence="2 3">NBRC 105378</strain>
    </source>
</reference>
<keyword evidence="1" id="KW-0472">Membrane</keyword>
<evidence type="ECO:0000256" key="1">
    <source>
        <dbReference type="SAM" id="Phobius"/>
    </source>
</evidence>
<gene>
    <name evidence="2" type="ORF">SLU01_11350</name>
</gene>
<organism evidence="2 3">
    <name type="scientific">Sporosarcina luteola</name>
    <dbReference type="NCBI Taxonomy" id="582850"/>
    <lineage>
        <taxon>Bacteria</taxon>
        <taxon>Bacillati</taxon>
        <taxon>Bacillota</taxon>
        <taxon>Bacilli</taxon>
        <taxon>Bacillales</taxon>
        <taxon>Caryophanaceae</taxon>
        <taxon>Sporosarcina</taxon>
    </lineage>
</organism>
<keyword evidence="1" id="KW-1133">Transmembrane helix</keyword>
<dbReference type="NCBIfam" id="NF033904">
    <property type="entry name" value="LlsX_fam"/>
    <property type="match status" value="1"/>
</dbReference>
<dbReference type="RefSeq" id="WP_147056216.1">
    <property type="nucleotide sequence ID" value="NZ_BJYL01000015.1"/>
</dbReference>
<dbReference type="InterPro" id="IPR046007">
    <property type="entry name" value="DUF5963"/>
</dbReference>
<dbReference type="AlphaFoldDB" id="A0A511Z5U6"/>
<dbReference type="OrthoDB" id="9851902at2"/>
<keyword evidence="3" id="KW-1185">Reference proteome</keyword>
<evidence type="ECO:0000313" key="3">
    <source>
        <dbReference type="Proteomes" id="UP000321901"/>
    </source>
</evidence>
<dbReference type="EMBL" id="BJYL01000015">
    <property type="protein sequence ID" value="GEN82823.1"/>
    <property type="molecule type" value="Genomic_DNA"/>
</dbReference>
<name>A0A511Z5U6_9BACL</name>
<proteinExistence type="predicted"/>
<sequence>MNMKRISVSFVLAIIITIVGFYFLITYGYQQVDVQKLEKDKSLTILGLEYFRFEPVEGSAARGIPNNFNMALIGMGMGILLFFFLEIWGSRRRGGGAKR</sequence>
<protein>
    <submittedName>
        <fullName evidence="2">Uncharacterized protein</fullName>
    </submittedName>
</protein>
<dbReference type="Pfam" id="PF19388">
    <property type="entry name" value="DUF5963"/>
    <property type="match status" value="1"/>
</dbReference>
<dbReference type="Proteomes" id="UP000321901">
    <property type="component" value="Unassembled WGS sequence"/>
</dbReference>
<feature type="transmembrane region" description="Helical" evidence="1">
    <location>
        <begin position="68"/>
        <end position="89"/>
    </location>
</feature>
<evidence type="ECO:0000313" key="2">
    <source>
        <dbReference type="EMBL" id="GEN82823.1"/>
    </source>
</evidence>
<accession>A0A511Z5U6</accession>
<keyword evidence="1" id="KW-0812">Transmembrane</keyword>